<feature type="transmembrane region" description="Helical" evidence="10">
    <location>
        <begin position="327"/>
        <end position="349"/>
    </location>
</feature>
<dbReference type="InterPro" id="IPR001516">
    <property type="entry name" value="Proton_antipo_N"/>
</dbReference>
<feature type="transmembrane region" description="Helical" evidence="10">
    <location>
        <begin position="203"/>
        <end position="221"/>
    </location>
</feature>
<comment type="function">
    <text evidence="1">Core subunit of the mitochondrial membrane respiratory chain NADH dehydrogenase (Complex I) that is believed to belong to the minimal assembly required for catalysis. Complex I functions in the transfer of electrons from NADH to the respiratory chain. The immediate electron acceptor for the enzyme is believed to be ubiquinone.</text>
</comment>
<comment type="similarity">
    <text evidence="10">Belongs to the complex I subunit 5 family.</text>
</comment>
<feature type="transmembrane region" description="Helical" evidence="10">
    <location>
        <begin position="76"/>
        <end position="94"/>
    </location>
</feature>
<feature type="transmembrane region" description="Helical" evidence="10">
    <location>
        <begin position="408"/>
        <end position="427"/>
    </location>
</feature>
<dbReference type="AlphaFoldDB" id="C0J6R9"/>
<keyword evidence="5 10" id="KW-0812">Transmembrane</keyword>
<keyword evidence="10" id="KW-0813">Transport</keyword>
<proteinExistence type="inferred from homology"/>
<keyword evidence="8 10" id="KW-0472">Membrane</keyword>
<evidence type="ECO:0000256" key="6">
    <source>
        <dbReference type="ARBA" id="ARBA00022982"/>
    </source>
</evidence>
<gene>
    <name evidence="13" type="primary">ND5</name>
</gene>
<evidence type="ECO:0000256" key="7">
    <source>
        <dbReference type="ARBA" id="ARBA00022989"/>
    </source>
</evidence>
<evidence type="ECO:0000256" key="2">
    <source>
        <dbReference type="ARBA" id="ARBA00004141"/>
    </source>
</evidence>
<dbReference type="PANTHER" id="PTHR42829:SF2">
    <property type="entry name" value="NADH-UBIQUINONE OXIDOREDUCTASE CHAIN 5"/>
    <property type="match status" value="1"/>
</dbReference>
<dbReference type="InterPro" id="IPR001750">
    <property type="entry name" value="ND/Mrp_TM"/>
</dbReference>
<dbReference type="GO" id="GO:0008137">
    <property type="term" value="F:NADH dehydrogenase (ubiquinone) activity"/>
    <property type="evidence" value="ECO:0007669"/>
    <property type="project" value="UniProtKB-EC"/>
</dbReference>
<feature type="domain" description="NADH:quinone oxidoreductase/Mrp antiporter transmembrane" evidence="11">
    <location>
        <begin position="97"/>
        <end position="376"/>
    </location>
</feature>
<feature type="transmembrane region" description="Helical" evidence="10">
    <location>
        <begin position="233"/>
        <end position="253"/>
    </location>
</feature>
<evidence type="ECO:0000259" key="12">
    <source>
        <dbReference type="Pfam" id="PF00662"/>
    </source>
</evidence>
<reference evidence="13" key="2">
    <citation type="journal article" date="2009" name="Gene">
        <title>The complete mitochondrial genome of the cyclopoid copepod Paracyclopina nana: a highly divergent genome with novel gene order and atypical gene numbers.</title>
        <authorList>
            <person name="Ki J.S."/>
            <person name="Park H.G."/>
            <person name="Lee J.S."/>
        </authorList>
    </citation>
    <scope>NUCLEOTIDE SEQUENCE</scope>
</reference>
<dbReference type="GO" id="GO:0042773">
    <property type="term" value="P:ATP synthesis coupled electron transport"/>
    <property type="evidence" value="ECO:0007669"/>
    <property type="project" value="InterPro"/>
</dbReference>
<dbReference type="Pfam" id="PF00662">
    <property type="entry name" value="Proton_antipo_N"/>
    <property type="match status" value="1"/>
</dbReference>
<dbReference type="PRINTS" id="PR01434">
    <property type="entry name" value="NADHDHGNASE5"/>
</dbReference>
<reference evidence="13" key="1">
    <citation type="submission" date="2008-07" db="EMBL/GenBank/DDBJ databases">
        <authorList>
            <person name="Lee J.-S."/>
        </authorList>
    </citation>
    <scope>NUCLEOTIDE SEQUENCE</scope>
</reference>
<evidence type="ECO:0000256" key="10">
    <source>
        <dbReference type="RuleBase" id="RU003404"/>
    </source>
</evidence>
<sequence length="558" mass="63277">MLVLLISVLNLFFFMFSILFFNSQILVVWQLLQLSSFTVEIMLLLDFLSILMAVTVSIIAISVFIFSFSYMSQEKFFLRFHLILSFFVLSMFFLTFSPNLVSILLGWDGLGITSYLLVIYYNSNKSFNAGMITVMTNRLGDIFLITAIGLVMGEGSWLIHWYTSYFVYNPSVMFLLSMASFTKSAQMPFSAWLPAAMAAPTPVSALVHSSTLVTAGVYLMIRHLTLTSPTKIYLLILVSGMLTMTMASLSALNEKDMKKMIALSTLSQLGVMMVSVGVGCPLMAFLHLIIHAFFKAMMFVATGSYIHMSSGYQNLLKTGSHLLSSPISASSALVASLSLAAVPFSAAFFSKEPILELVLWKSNNLFMFVLFLLGVALTVAYSIRFIYLVILSFNKGEVSFMASEDDNLVNSSLLVLFIPAFSMGMFFSNFTFNNTFSFTLYSTNLKHFILFVLFMSVILMYTFQTLKTRFFQFLQFSFFFMWSLPLFSSKFWSLKSMNISDFFMWNNTWLVKSKQPVMLTTFPQLSLVFYESSSLLTNIIIAPVFFFFLILFLFLMWS</sequence>
<evidence type="ECO:0000256" key="8">
    <source>
        <dbReference type="ARBA" id="ARBA00023136"/>
    </source>
</evidence>
<dbReference type="InterPro" id="IPR003945">
    <property type="entry name" value="NU5C-like"/>
</dbReference>
<evidence type="ECO:0000256" key="3">
    <source>
        <dbReference type="ARBA" id="ARBA00012944"/>
    </source>
</evidence>
<keyword evidence="10 13" id="KW-0496">Mitochondrion</keyword>
<evidence type="ECO:0000256" key="5">
    <source>
        <dbReference type="ARBA" id="ARBA00022692"/>
    </source>
</evidence>
<comment type="catalytic activity">
    <reaction evidence="9 10">
        <text>a ubiquinone + NADH + 5 H(+)(in) = a ubiquinol + NAD(+) + 4 H(+)(out)</text>
        <dbReference type="Rhea" id="RHEA:29091"/>
        <dbReference type="Rhea" id="RHEA-COMP:9565"/>
        <dbReference type="Rhea" id="RHEA-COMP:9566"/>
        <dbReference type="ChEBI" id="CHEBI:15378"/>
        <dbReference type="ChEBI" id="CHEBI:16389"/>
        <dbReference type="ChEBI" id="CHEBI:17976"/>
        <dbReference type="ChEBI" id="CHEBI:57540"/>
        <dbReference type="ChEBI" id="CHEBI:57945"/>
        <dbReference type="EC" id="7.1.1.2"/>
    </reaction>
</comment>
<feature type="transmembrane region" description="Helical" evidence="10">
    <location>
        <begin position="535"/>
        <end position="557"/>
    </location>
</feature>
<keyword evidence="6" id="KW-0249">Electron transport</keyword>
<comment type="subcellular location">
    <subcellularLocation>
        <location evidence="2">Membrane</location>
        <topology evidence="2">Multi-pass membrane protein</topology>
    </subcellularLocation>
</comment>
<organism evidence="13">
    <name type="scientific">Paracyclopina nana</name>
    <name type="common">Marine copepod</name>
    <dbReference type="NCBI Taxonomy" id="565004"/>
    <lineage>
        <taxon>Eukaryota</taxon>
        <taxon>Metazoa</taxon>
        <taxon>Ecdysozoa</taxon>
        <taxon>Arthropoda</taxon>
        <taxon>Crustacea</taxon>
        <taxon>Multicrustacea</taxon>
        <taxon>Hexanauplia</taxon>
        <taxon>Copepoda</taxon>
        <taxon>Cyclopoida</taxon>
        <taxon>Cyclopettidae</taxon>
        <taxon>Paracyclopina</taxon>
    </lineage>
</organism>
<dbReference type="GO" id="GO:0015990">
    <property type="term" value="P:electron transport coupled proton transport"/>
    <property type="evidence" value="ECO:0007669"/>
    <property type="project" value="TreeGrafter"/>
</dbReference>
<name>C0J6R9_PARNA</name>
<dbReference type="EMBL" id="EU877959">
    <property type="protein sequence ID" value="ACK86649.1"/>
    <property type="molecule type" value="Genomic_DNA"/>
</dbReference>
<feature type="transmembrane region" description="Helical" evidence="10">
    <location>
        <begin position="365"/>
        <end position="387"/>
    </location>
</feature>
<geneLocation type="mitochondrion" evidence="13"/>
<evidence type="ECO:0000259" key="11">
    <source>
        <dbReference type="Pfam" id="PF00361"/>
    </source>
</evidence>
<feature type="transmembrane region" description="Helical" evidence="10">
    <location>
        <begin position="470"/>
        <end position="488"/>
    </location>
</feature>
<evidence type="ECO:0000256" key="1">
    <source>
        <dbReference type="ARBA" id="ARBA00003257"/>
    </source>
</evidence>
<evidence type="ECO:0000256" key="9">
    <source>
        <dbReference type="ARBA" id="ARBA00049551"/>
    </source>
</evidence>
<dbReference type="GO" id="GO:0003954">
    <property type="term" value="F:NADH dehydrogenase activity"/>
    <property type="evidence" value="ECO:0007669"/>
    <property type="project" value="TreeGrafter"/>
</dbReference>
<feature type="transmembrane region" description="Helical" evidence="10">
    <location>
        <begin position="100"/>
        <end position="121"/>
    </location>
</feature>
<dbReference type="PANTHER" id="PTHR42829">
    <property type="entry name" value="NADH-UBIQUINONE OXIDOREDUCTASE CHAIN 5"/>
    <property type="match status" value="1"/>
</dbReference>
<keyword evidence="10" id="KW-0830">Ubiquinone</keyword>
<evidence type="ECO:0000256" key="4">
    <source>
        <dbReference type="ARBA" id="ARBA00021096"/>
    </source>
</evidence>
<keyword evidence="7 10" id="KW-1133">Transmembrane helix</keyword>
<feature type="transmembrane region" description="Helical" evidence="10">
    <location>
        <begin position="44"/>
        <end position="69"/>
    </location>
</feature>
<evidence type="ECO:0000313" key="13">
    <source>
        <dbReference type="EMBL" id="ACK86649.1"/>
    </source>
</evidence>
<dbReference type="GO" id="GO:0016020">
    <property type="term" value="C:membrane"/>
    <property type="evidence" value="ECO:0007669"/>
    <property type="project" value="UniProtKB-SubCell"/>
</dbReference>
<accession>C0J6R9</accession>
<dbReference type="Pfam" id="PF00361">
    <property type="entry name" value="Proton_antipo_M"/>
    <property type="match status" value="1"/>
</dbReference>
<feature type="domain" description="NADH-Ubiquinone oxidoreductase (complex I) chain 5 N-terminal" evidence="12">
    <location>
        <begin position="32"/>
        <end position="80"/>
    </location>
</feature>
<protein>
    <recommendedName>
        <fullName evidence="4 10">NADH-ubiquinone oxidoreductase chain 5</fullName>
        <ecNumber evidence="3 10">7.1.1.2</ecNumber>
    </recommendedName>
</protein>
<feature type="transmembrane region" description="Helical" evidence="10">
    <location>
        <begin position="142"/>
        <end position="159"/>
    </location>
</feature>
<comment type="function">
    <text evidence="10">Core subunit of the mitochondrial membrane respiratory chain NADH dehydrogenase (Complex I) which catalyzes electron transfer from NADH through the respiratory chain, using ubiquinone as an electron acceptor. Essential for the catalytic activity and assembly of complex I.</text>
</comment>
<dbReference type="EC" id="7.1.1.2" evidence="3 10"/>
<feature type="transmembrane region" description="Helical" evidence="10">
    <location>
        <begin position="12"/>
        <end position="32"/>
    </location>
</feature>
<feature type="transmembrane region" description="Helical" evidence="10">
    <location>
        <begin position="447"/>
        <end position="463"/>
    </location>
</feature>
<keyword evidence="10" id="KW-0520">NAD</keyword>